<dbReference type="HOGENOM" id="CLU_3237122_0_0_10"/>
<name>G5SUJ9_9BACT</name>
<dbReference type="AlphaFoldDB" id="G5SUJ9"/>
<dbReference type="EMBL" id="AFFY01000047">
    <property type="protein sequence ID" value="EHG98916.1"/>
    <property type="molecule type" value="Genomic_DNA"/>
</dbReference>
<gene>
    <name evidence="1" type="ORF">HMPREF9441_03059</name>
</gene>
<evidence type="ECO:0000313" key="2">
    <source>
        <dbReference type="Proteomes" id="UP000003598"/>
    </source>
</evidence>
<accession>G5SUJ9</accession>
<keyword evidence="2" id="KW-1185">Reference proteome</keyword>
<comment type="caution">
    <text evidence="1">The sequence shown here is derived from an EMBL/GenBank/DDBJ whole genome shotgun (WGS) entry which is preliminary data.</text>
</comment>
<proteinExistence type="predicted"/>
<dbReference type="Proteomes" id="UP000003598">
    <property type="component" value="Unassembled WGS sequence"/>
</dbReference>
<protein>
    <submittedName>
        <fullName evidence="1">Uncharacterized protein</fullName>
    </submittedName>
</protein>
<organism evidence="1 2">
    <name type="scientific">Paraprevotella clara YIT 11840</name>
    <dbReference type="NCBI Taxonomy" id="762968"/>
    <lineage>
        <taxon>Bacteria</taxon>
        <taxon>Pseudomonadati</taxon>
        <taxon>Bacteroidota</taxon>
        <taxon>Bacteroidia</taxon>
        <taxon>Bacteroidales</taxon>
        <taxon>Prevotellaceae</taxon>
        <taxon>Paraprevotella</taxon>
    </lineage>
</organism>
<sequence length="43" mass="5196">MKFSTIIVSVFYFLKKAVFTDKFLILWQEGLPIFARQYFSDAW</sequence>
<reference evidence="1 2" key="1">
    <citation type="submission" date="2011-03" db="EMBL/GenBank/DDBJ databases">
        <authorList>
            <person name="Weinstock G."/>
            <person name="Sodergren E."/>
            <person name="Clifton S."/>
            <person name="Fulton L."/>
            <person name="Fulton B."/>
            <person name="Courtney L."/>
            <person name="Fronick C."/>
            <person name="Harrison M."/>
            <person name="Strong C."/>
            <person name="Farmer C."/>
            <person name="Delahaunty K."/>
            <person name="Markovic C."/>
            <person name="Hall O."/>
            <person name="Minx P."/>
            <person name="Tomlinson C."/>
            <person name="Mitreva M."/>
            <person name="Hou S."/>
            <person name="Chen J."/>
            <person name="Wollam A."/>
            <person name="Pepin K.H."/>
            <person name="Johnson M."/>
            <person name="Bhonagiri V."/>
            <person name="Zhang X."/>
            <person name="Suruliraj S."/>
            <person name="Warren W."/>
            <person name="Chinwalla A."/>
            <person name="Mardis E.R."/>
            <person name="Wilson R.K."/>
        </authorList>
    </citation>
    <scope>NUCLEOTIDE SEQUENCE [LARGE SCALE GENOMIC DNA]</scope>
    <source>
        <strain evidence="1 2">YIT 11840</strain>
    </source>
</reference>
<evidence type="ECO:0000313" key="1">
    <source>
        <dbReference type="EMBL" id="EHG98916.1"/>
    </source>
</evidence>
<dbReference type="STRING" id="762968.HMPREF9441_03059"/>